<dbReference type="OrthoDB" id="9806494at2"/>
<organism evidence="1 2">
    <name type="scientific">Urechidicola croceus</name>
    <dbReference type="NCBI Taxonomy" id="1850246"/>
    <lineage>
        <taxon>Bacteria</taxon>
        <taxon>Pseudomonadati</taxon>
        <taxon>Bacteroidota</taxon>
        <taxon>Flavobacteriia</taxon>
        <taxon>Flavobacteriales</taxon>
        <taxon>Flavobacteriaceae</taxon>
        <taxon>Urechidicola</taxon>
    </lineage>
</organism>
<dbReference type="Gene3D" id="3.30.70.1280">
    <property type="entry name" value="SP0830-like domains"/>
    <property type="match status" value="1"/>
</dbReference>
<dbReference type="EMBL" id="CP017478">
    <property type="protein sequence ID" value="AOW19720.1"/>
    <property type="molecule type" value="Genomic_DNA"/>
</dbReference>
<gene>
    <name evidence="1" type="ORF">LPB138_03060</name>
</gene>
<name>A0A1D8P580_9FLAO</name>
<dbReference type="SUPFAM" id="SSF160379">
    <property type="entry name" value="SP0830-like"/>
    <property type="match status" value="1"/>
</dbReference>
<sequence length="179" mass="20675">MNSYIALLRGINVSGKKKIKMSDLKEFLLNDGFIDVQTYIQSGNVIFNSKKTDKVKLAEEISLCILKNYAFEVPVVVKSKIEWERILNKNPFINQNGVDLKKLYVTFLYNSPSKEDVEILKTIDFNPDKYQIKNDIVYSCYGQSFGKTKMTNNVFEKKLKLIATTRNWNTVNKLLQLVS</sequence>
<dbReference type="AlphaFoldDB" id="A0A1D8P580"/>
<dbReference type="PIRSF" id="PIRSF008502">
    <property type="entry name" value="UCP008502"/>
    <property type="match status" value="1"/>
</dbReference>
<evidence type="ECO:0000313" key="1">
    <source>
        <dbReference type="EMBL" id="AOW19720.1"/>
    </source>
</evidence>
<reference evidence="1 2" key="1">
    <citation type="submission" date="2016-10" db="EMBL/GenBank/DDBJ databases">
        <title>Lutibacter sp. LPB0138, isolated from marine gastropod.</title>
        <authorList>
            <person name="Kim E."/>
            <person name="Yi H."/>
        </authorList>
    </citation>
    <scope>NUCLEOTIDE SEQUENCE [LARGE SCALE GENOMIC DNA]</scope>
    <source>
        <strain evidence="1 2">LPB0138</strain>
    </source>
</reference>
<accession>A0A1D8P580</accession>
<dbReference type="STRING" id="1850246.LPB138_03060"/>
<dbReference type="RefSeq" id="WP_070235836.1">
    <property type="nucleotide sequence ID" value="NZ_CP017478.1"/>
</dbReference>
<evidence type="ECO:0008006" key="3">
    <source>
        <dbReference type="Google" id="ProtNLM"/>
    </source>
</evidence>
<dbReference type="KEGG" id="lul:LPB138_03060"/>
<dbReference type="InterPro" id="IPR012545">
    <property type="entry name" value="DUF1697"/>
</dbReference>
<dbReference type="PANTHER" id="PTHR36439:SF1">
    <property type="entry name" value="DUF1697 DOMAIN-CONTAINING PROTEIN"/>
    <property type="match status" value="1"/>
</dbReference>
<proteinExistence type="predicted"/>
<dbReference type="Pfam" id="PF08002">
    <property type="entry name" value="DUF1697"/>
    <property type="match status" value="1"/>
</dbReference>
<evidence type="ECO:0000313" key="2">
    <source>
        <dbReference type="Proteomes" id="UP000176050"/>
    </source>
</evidence>
<dbReference type="PANTHER" id="PTHR36439">
    <property type="entry name" value="BLL4334 PROTEIN"/>
    <property type="match status" value="1"/>
</dbReference>
<dbReference type="Proteomes" id="UP000176050">
    <property type="component" value="Chromosome"/>
</dbReference>
<protein>
    <recommendedName>
        <fullName evidence="3">DUF1697 domain-containing protein</fullName>
    </recommendedName>
</protein>
<dbReference type="Gene3D" id="3.30.70.1260">
    <property type="entry name" value="bacterial protein sp0830 like"/>
    <property type="match status" value="1"/>
</dbReference>
<keyword evidence="2" id="KW-1185">Reference proteome</keyword>